<dbReference type="RefSeq" id="WP_262567443.1">
    <property type="nucleotide sequence ID" value="NZ_JAPFCC010000001.1"/>
</dbReference>
<dbReference type="SMART" id="SM00448">
    <property type="entry name" value="REC"/>
    <property type="match status" value="1"/>
</dbReference>
<dbReference type="GO" id="GO:0005524">
    <property type="term" value="F:ATP binding"/>
    <property type="evidence" value="ECO:0007669"/>
    <property type="project" value="UniProtKB-KW"/>
</dbReference>
<dbReference type="PANTHER" id="PTHR43047">
    <property type="entry name" value="TWO-COMPONENT HISTIDINE PROTEIN KINASE"/>
    <property type="match status" value="1"/>
</dbReference>
<proteinExistence type="predicted"/>
<feature type="domain" description="Histidine kinase" evidence="8">
    <location>
        <begin position="104"/>
        <end position="333"/>
    </location>
</feature>
<evidence type="ECO:0000259" key="8">
    <source>
        <dbReference type="PROSITE" id="PS50109"/>
    </source>
</evidence>
<keyword evidence="10" id="KW-0547">Nucleotide-binding</keyword>
<organism evidence="10 11">
    <name type="scientific">Endozoicomonas gorgoniicola</name>
    <dbReference type="NCBI Taxonomy" id="1234144"/>
    <lineage>
        <taxon>Bacteria</taxon>
        <taxon>Pseudomonadati</taxon>
        <taxon>Pseudomonadota</taxon>
        <taxon>Gammaproteobacteria</taxon>
        <taxon>Oceanospirillales</taxon>
        <taxon>Endozoicomonadaceae</taxon>
        <taxon>Endozoicomonas</taxon>
    </lineage>
</organism>
<dbReference type="PANTHER" id="PTHR43047:SF72">
    <property type="entry name" value="OSMOSENSING HISTIDINE PROTEIN KINASE SLN1"/>
    <property type="match status" value="1"/>
</dbReference>
<dbReference type="Gene3D" id="3.30.565.10">
    <property type="entry name" value="Histidine kinase-like ATPase, C-terminal domain"/>
    <property type="match status" value="1"/>
</dbReference>
<comment type="caution">
    <text evidence="10">The sequence shown here is derived from an EMBL/GenBank/DDBJ whole genome shotgun (WGS) entry which is preliminary data.</text>
</comment>
<dbReference type="Pfam" id="PF02518">
    <property type="entry name" value="HATPase_c"/>
    <property type="match status" value="1"/>
</dbReference>
<evidence type="ECO:0000256" key="5">
    <source>
        <dbReference type="ARBA" id="ARBA00022777"/>
    </source>
</evidence>
<dbReference type="PRINTS" id="PR00344">
    <property type="entry name" value="BCTRLSENSOR"/>
</dbReference>
<dbReference type="CDD" id="cd17546">
    <property type="entry name" value="REC_hyHK_CKI1_RcsC-like"/>
    <property type="match status" value="1"/>
</dbReference>
<dbReference type="InterPro" id="IPR036890">
    <property type="entry name" value="HATPase_C_sf"/>
</dbReference>
<evidence type="ECO:0000256" key="6">
    <source>
        <dbReference type="PROSITE-ProRule" id="PRU00169"/>
    </source>
</evidence>
<keyword evidence="4" id="KW-0808">Transferase</keyword>
<dbReference type="PROSITE" id="PS50109">
    <property type="entry name" value="HIS_KIN"/>
    <property type="match status" value="1"/>
</dbReference>
<keyword evidence="3 6" id="KW-0597">Phosphoprotein</keyword>
<dbReference type="Gene3D" id="1.10.287.130">
    <property type="match status" value="1"/>
</dbReference>
<dbReference type="SMART" id="SM00388">
    <property type="entry name" value="HisKA"/>
    <property type="match status" value="1"/>
</dbReference>
<protein>
    <recommendedName>
        <fullName evidence="2">histidine kinase</fullName>
        <ecNumber evidence="2">2.7.13.3</ecNumber>
    </recommendedName>
</protein>
<dbReference type="InterPro" id="IPR005467">
    <property type="entry name" value="His_kinase_dom"/>
</dbReference>
<feature type="modified residue" description="4-aspartylphosphate" evidence="6">
    <location>
        <position position="419"/>
    </location>
</feature>
<evidence type="ECO:0000256" key="4">
    <source>
        <dbReference type="ARBA" id="ARBA00022679"/>
    </source>
</evidence>
<dbReference type="InterPro" id="IPR003661">
    <property type="entry name" value="HisK_dim/P_dom"/>
</dbReference>
<dbReference type="Gene3D" id="3.40.50.2300">
    <property type="match status" value="1"/>
</dbReference>
<name>A0ABT3MSX9_9GAMM</name>
<evidence type="ECO:0000313" key="10">
    <source>
        <dbReference type="EMBL" id="MCW7552485.1"/>
    </source>
</evidence>
<dbReference type="CDD" id="cd16922">
    <property type="entry name" value="HATPase_EvgS-ArcB-TorS-like"/>
    <property type="match status" value="1"/>
</dbReference>
<dbReference type="EC" id="2.7.13.3" evidence="2"/>
<dbReference type="EMBL" id="JAPFCC010000001">
    <property type="protein sequence ID" value="MCW7552485.1"/>
    <property type="molecule type" value="Genomic_DNA"/>
</dbReference>
<dbReference type="PROSITE" id="PS50110">
    <property type="entry name" value="RESPONSE_REGULATORY"/>
    <property type="match status" value="1"/>
</dbReference>
<dbReference type="Proteomes" id="UP001209854">
    <property type="component" value="Unassembled WGS sequence"/>
</dbReference>
<feature type="domain" description="Response regulatory" evidence="9">
    <location>
        <begin position="369"/>
        <end position="486"/>
    </location>
</feature>
<feature type="coiled-coil region" evidence="7">
    <location>
        <begin position="10"/>
        <end position="94"/>
    </location>
</feature>
<dbReference type="InterPro" id="IPR001789">
    <property type="entry name" value="Sig_transdc_resp-reg_receiver"/>
</dbReference>
<dbReference type="InterPro" id="IPR036097">
    <property type="entry name" value="HisK_dim/P_sf"/>
</dbReference>
<dbReference type="SMART" id="SM00387">
    <property type="entry name" value="HATPase_c"/>
    <property type="match status" value="1"/>
</dbReference>
<dbReference type="InterPro" id="IPR003594">
    <property type="entry name" value="HATPase_dom"/>
</dbReference>
<dbReference type="Pfam" id="PF00512">
    <property type="entry name" value="HisKA"/>
    <property type="match status" value="1"/>
</dbReference>
<accession>A0ABT3MSX9</accession>
<dbReference type="Pfam" id="PF00072">
    <property type="entry name" value="Response_reg"/>
    <property type="match status" value="1"/>
</dbReference>
<dbReference type="CDD" id="cd00082">
    <property type="entry name" value="HisKA"/>
    <property type="match status" value="1"/>
</dbReference>
<dbReference type="SUPFAM" id="SSF55874">
    <property type="entry name" value="ATPase domain of HSP90 chaperone/DNA topoisomerase II/histidine kinase"/>
    <property type="match status" value="1"/>
</dbReference>
<evidence type="ECO:0000313" key="11">
    <source>
        <dbReference type="Proteomes" id="UP001209854"/>
    </source>
</evidence>
<keyword evidence="7" id="KW-0175">Coiled coil</keyword>
<evidence type="ECO:0000256" key="1">
    <source>
        <dbReference type="ARBA" id="ARBA00000085"/>
    </source>
</evidence>
<keyword evidence="10" id="KW-0067">ATP-binding</keyword>
<sequence>MDAEAWKKRYQREKSARKAAERIAEEKTREIFFRNQELTKLAASLEEAVKERTRELEKQNFSLEEHRDKLKNQQRMLQSTNQALEEKAIELEKISRYKSEFLANVSHELRTPLNSTIILAKLILDNSEGNLSADDLYSMSVIYNNSNELLEIIEDILDMSQVQAGELSIHMEDVSIHELCQGLEEQFRPLADEKSLAFTIDVDTDLGEWINTDRKRLKQILKNLLSNACKFTPEKGRVALRIFRDVWNPDTDYTSECLSFAVSDSGIGIPVDKQQTIFQMFKQVDGSTSRQYGGTGLGLAICRKLSDLMDARLTLVSEKDQGATFTLSLPPGSLLPDAADHNPSSMNNDFFLNTVEPDSDEVFEFNQQTVLVVDDDLRNSFALSQLLQKHGLKVLLSENGRQALELMETERHIDLVVLDLMMPTMDGFTMLEKLRSEVEYRMLPVVVVTASASAEDEKRCRLAGADDYLSKPVEAPELLSCLHRWL</sequence>
<evidence type="ECO:0000256" key="2">
    <source>
        <dbReference type="ARBA" id="ARBA00012438"/>
    </source>
</evidence>
<reference evidence="10 11" key="1">
    <citation type="submission" date="2022-10" db="EMBL/GenBank/DDBJ databases">
        <title>High-quality genome sequences of two octocoral-associated bacteria, Endozoicomonas euniceicola EF212 and Endozoicomonas gorgoniicola PS125.</title>
        <authorList>
            <person name="Chiou Y.-J."/>
            <person name="Chen Y.-H."/>
        </authorList>
    </citation>
    <scope>NUCLEOTIDE SEQUENCE [LARGE SCALE GENOMIC DNA]</scope>
    <source>
        <strain evidence="10 11">PS125</strain>
    </source>
</reference>
<keyword evidence="5" id="KW-0418">Kinase</keyword>
<evidence type="ECO:0000256" key="7">
    <source>
        <dbReference type="SAM" id="Coils"/>
    </source>
</evidence>
<gene>
    <name evidence="10" type="ORF">NX722_07465</name>
</gene>
<evidence type="ECO:0000256" key="3">
    <source>
        <dbReference type="ARBA" id="ARBA00022553"/>
    </source>
</evidence>
<comment type="catalytic activity">
    <reaction evidence="1">
        <text>ATP + protein L-histidine = ADP + protein N-phospho-L-histidine.</text>
        <dbReference type="EC" id="2.7.13.3"/>
    </reaction>
</comment>
<dbReference type="InterPro" id="IPR011006">
    <property type="entry name" value="CheY-like_superfamily"/>
</dbReference>
<dbReference type="SUPFAM" id="SSF52172">
    <property type="entry name" value="CheY-like"/>
    <property type="match status" value="1"/>
</dbReference>
<keyword evidence="11" id="KW-1185">Reference proteome</keyword>
<dbReference type="SUPFAM" id="SSF47384">
    <property type="entry name" value="Homodimeric domain of signal transducing histidine kinase"/>
    <property type="match status" value="1"/>
</dbReference>
<dbReference type="InterPro" id="IPR004358">
    <property type="entry name" value="Sig_transdc_His_kin-like_C"/>
</dbReference>
<evidence type="ECO:0000259" key="9">
    <source>
        <dbReference type="PROSITE" id="PS50110"/>
    </source>
</evidence>